<gene>
    <name evidence="1" type="ORF">HPB48_003924</name>
</gene>
<dbReference type="VEuPathDB" id="VectorBase:HLOH_047939"/>
<name>A0A9J6FED2_HAELO</name>
<proteinExistence type="predicted"/>
<dbReference type="AlphaFoldDB" id="A0A9J6FED2"/>
<reference evidence="1 2" key="1">
    <citation type="journal article" date="2020" name="Cell">
        <title>Large-Scale Comparative Analyses of Tick Genomes Elucidate Their Genetic Diversity and Vector Capacities.</title>
        <authorList>
            <consortium name="Tick Genome and Microbiome Consortium (TIGMIC)"/>
            <person name="Jia N."/>
            <person name="Wang J."/>
            <person name="Shi W."/>
            <person name="Du L."/>
            <person name="Sun Y."/>
            <person name="Zhan W."/>
            <person name="Jiang J.F."/>
            <person name="Wang Q."/>
            <person name="Zhang B."/>
            <person name="Ji P."/>
            <person name="Bell-Sakyi L."/>
            <person name="Cui X.M."/>
            <person name="Yuan T.T."/>
            <person name="Jiang B.G."/>
            <person name="Yang W.F."/>
            <person name="Lam T.T."/>
            <person name="Chang Q.C."/>
            <person name="Ding S.J."/>
            <person name="Wang X.J."/>
            <person name="Zhu J.G."/>
            <person name="Ruan X.D."/>
            <person name="Zhao L."/>
            <person name="Wei J.T."/>
            <person name="Ye R.Z."/>
            <person name="Que T.C."/>
            <person name="Du C.H."/>
            <person name="Zhou Y.H."/>
            <person name="Cheng J.X."/>
            <person name="Dai P.F."/>
            <person name="Guo W.B."/>
            <person name="Han X.H."/>
            <person name="Huang E.J."/>
            <person name="Li L.F."/>
            <person name="Wei W."/>
            <person name="Gao Y.C."/>
            <person name="Liu J.Z."/>
            <person name="Shao H.Z."/>
            <person name="Wang X."/>
            <person name="Wang C.C."/>
            <person name="Yang T.C."/>
            <person name="Huo Q.B."/>
            <person name="Li W."/>
            <person name="Chen H.Y."/>
            <person name="Chen S.E."/>
            <person name="Zhou L.G."/>
            <person name="Ni X.B."/>
            <person name="Tian J.H."/>
            <person name="Sheng Y."/>
            <person name="Liu T."/>
            <person name="Pan Y.S."/>
            <person name="Xia L.Y."/>
            <person name="Li J."/>
            <person name="Zhao F."/>
            <person name="Cao W.C."/>
        </authorList>
    </citation>
    <scope>NUCLEOTIDE SEQUENCE [LARGE SCALE GENOMIC DNA]</scope>
    <source>
        <strain evidence="1">HaeL-2018</strain>
    </source>
</reference>
<dbReference type="Proteomes" id="UP000821853">
    <property type="component" value="Chromosome 1"/>
</dbReference>
<comment type="caution">
    <text evidence="1">The sequence shown here is derived from an EMBL/GenBank/DDBJ whole genome shotgun (WGS) entry which is preliminary data.</text>
</comment>
<evidence type="ECO:0008006" key="3">
    <source>
        <dbReference type="Google" id="ProtNLM"/>
    </source>
</evidence>
<evidence type="ECO:0000313" key="2">
    <source>
        <dbReference type="Proteomes" id="UP000821853"/>
    </source>
</evidence>
<accession>A0A9J6FED2</accession>
<sequence length="97" mass="11142">MYFLKFRIGICVPSSCSIEDVRSLAGYCTYKQERRPPFLVRVMSALHRARRLPRWTSLRPGPLLSVSVGKQVKTNVTVPWCEVKQKAVLPDYYVAIL</sequence>
<dbReference type="OrthoDB" id="6437309at2759"/>
<protein>
    <recommendedName>
        <fullName evidence="3">Nose resistant-to-fluoxetine protein N-terminal domain-containing protein</fullName>
    </recommendedName>
</protein>
<dbReference type="EMBL" id="JABSTR010000001">
    <property type="protein sequence ID" value="KAH9361402.1"/>
    <property type="molecule type" value="Genomic_DNA"/>
</dbReference>
<organism evidence="1 2">
    <name type="scientific">Haemaphysalis longicornis</name>
    <name type="common">Bush tick</name>
    <dbReference type="NCBI Taxonomy" id="44386"/>
    <lineage>
        <taxon>Eukaryota</taxon>
        <taxon>Metazoa</taxon>
        <taxon>Ecdysozoa</taxon>
        <taxon>Arthropoda</taxon>
        <taxon>Chelicerata</taxon>
        <taxon>Arachnida</taxon>
        <taxon>Acari</taxon>
        <taxon>Parasitiformes</taxon>
        <taxon>Ixodida</taxon>
        <taxon>Ixodoidea</taxon>
        <taxon>Ixodidae</taxon>
        <taxon>Haemaphysalinae</taxon>
        <taxon>Haemaphysalis</taxon>
    </lineage>
</organism>
<keyword evidence="2" id="KW-1185">Reference proteome</keyword>
<evidence type="ECO:0000313" key="1">
    <source>
        <dbReference type="EMBL" id="KAH9361402.1"/>
    </source>
</evidence>